<keyword evidence="10 15" id="KW-1133">Transmembrane helix</keyword>
<dbReference type="InterPro" id="IPR011992">
    <property type="entry name" value="EF-hand-dom_pair"/>
</dbReference>
<dbReference type="Pfam" id="PF08355">
    <property type="entry name" value="EF_assoc_1"/>
    <property type="match status" value="1"/>
</dbReference>
<keyword evidence="4" id="KW-0479">Metal-binding</keyword>
<protein>
    <recommendedName>
        <fullName evidence="14">Mitochondrial Rho GTPase</fullName>
        <ecNumber evidence="14">3.6.5.-</ecNumber>
    </recommendedName>
</protein>
<dbReference type="Gene3D" id="3.40.50.300">
    <property type="entry name" value="P-loop containing nucleotide triphosphate hydrolases"/>
    <property type="match status" value="1"/>
</dbReference>
<dbReference type="EMBL" id="JACGWJ010000005">
    <property type="protein sequence ID" value="KAL0419909.1"/>
    <property type="molecule type" value="Genomic_DNA"/>
</dbReference>
<comment type="similarity">
    <text evidence="2 14">Belongs to the mitochondrial Rho GTPase family.</text>
</comment>
<evidence type="ECO:0000259" key="17">
    <source>
        <dbReference type="PROSITE" id="PS51423"/>
    </source>
</evidence>
<dbReference type="InterPro" id="IPR013567">
    <property type="entry name" value="EF_hand_assoc_2"/>
</dbReference>
<dbReference type="SUPFAM" id="SSF47473">
    <property type="entry name" value="EF-hand"/>
    <property type="match status" value="1"/>
</dbReference>
<evidence type="ECO:0000256" key="7">
    <source>
        <dbReference type="ARBA" id="ARBA00022787"/>
    </source>
</evidence>
<dbReference type="GO" id="GO:0005509">
    <property type="term" value="F:calcium ion binding"/>
    <property type="evidence" value="ECO:0007669"/>
    <property type="project" value="InterPro"/>
</dbReference>
<dbReference type="InterPro" id="IPR027417">
    <property type="entry name" value="P-loop_NTPase"/>
</dbReference>
<dbReference type="InterPro" id="IPR018247">
    <property type="entry name" value="EF_Hand_1_Ca_BS"/>
</dbReference>
<evidence type="ECO:0000256" key="3">
    <source>
        <dbReference type="ARBA" id="ARBA00022692"/>
    </source>
</evidence>
<dbReference type="GO" id="GO:0005741">
    <property type="term" value="C:mitochondrial outer membrane"/>
    <property type="evidence" value="ECO:0007669"/>
    <property type="project" value="UniProtKB-SubCell"/>
</dbReference>
<feature type="domain" description="EF-hand" evidence="16">
    <location>
        <begin position="312"/>
        <end position="347"/>
    </location>
</feature>
<dbReference type="SMART" id="SM00175">
    <property type="entry name" value="RAB"/>
    <property type="match status" value="1"/>
</dbReference>
<name>A0AAW2US19_SESRA</name>
<evidence type="ECO:0000256" key="8">
    <source>
        <dbReference type="ARBA" id="ARBA00022801"/>
    </source>
</evidence>
<evidence type="ECO:0000256" key="1">
    <source>
        <dbReference type="ARBA" id="ARBA00004200"/>
    </source>
</evidence>
<dbReference type="PANTHER" id="PTHR46819">
    <property type="entry name" value="EF-HAND CALCIUM-BINDING DOMAIN-CONTAINING PROTEIN 7"/>
    <property type="match status" value="1"/>
</dbReference>
<evidence type="ECO:0000256" key="5">
    <source>
        <dbReference type="ARBA" id="ARBA00022737"/>
    </source>
</evidence>
<dbReference type="PROSITE" id="PS00018">
    <property type="entry name" value="EF_HAND_1"/>
    <property type="match status" value="1"/>
</dbReference>
<dbReference type="PROSITE" id="PS51423">
    <property type="entry name" value="MIRO"/>
    <property type="match status" value="1"/>
</dbReference>
<keyword evidence="12 14" id="KW-0342">GTP-binding</keyword>
<evidence type="ECO:0000256" key="6">
    <source>
        <dbReference type="ARBA" id="ARBA00022741"/>
    </source>
</evidence>
<evidence type="ECO:0000313" key="18">
    <source>
        <dbReference type="EMBL" id="KAL0419909.1"/>
    </source>
</evidence>
<evidence type="ECO:0000256" key="12">
    <source>
        <dbReference type="ARBA" id="ARBA00023134"/>
    </source>
</evidence>
<gene>
    <name evidence="18" type="ORF">Sradi_1404400</name>
</gene>
<dbReference type="InterPro" id="IPR002048">
    <property type="entry name" value="EF_hand_dom"/>
</dbReference>
<dbReference type="GO" id="GO:0007005">
    <property type="term" value="P:mitochondrion organization"/>
    <property type="evidence" value="ECO:0007669"/>
    <property type="project" value="InterPro"/>
</dbReference>
<dbReference type="EC" id="3.6.5.-" evidence="14"/>
<keyword evidence="6 14" id="KW-0547">Nucleotide-binding</keyword>
<dbReference type="PANTHER" id="PTHR46819:SF1">
    <property type="entry name" value="EF-HAND CALCIUM-BINDING DOMAIN-CONTAINING PROTEIN 7"/>
    <property type="match status" value="1"/>
</dbReference>
<reference evidence="18" key="1">
    <citation type="submission" date="2020-06" db="EMBL/GenBank/DDBJ databases">
        <authorList>
            <person name="Li T."/>
            <person name="Hu X."/>
            <person name="Zhang T."/>
            <person name="Song X."/>
            <person name="Zhang H."/>
            <person name="Dai N."/>
            <person name="Sheng W."/>
            <person name="Hou X."/>
            <person name="Wei L."/>
        </authorList>
    </citation>
    <scope>NUCLEOTIDE SEQUENCE</scope>
    <source>
        <strain evidence="18">G02</strain>
        <tissue evidence="18">Leaf</tissue>
    </source>
</reference>
<dbReference type="Pfam" id="PF00071">
    <property type="entry name" value="Ras"/>
    <property type="match status" value="1"/>
</dbReference>
<dbReference type="GO" id="GO:0005525">
    <property type="term" value="F:GTP binding"/>
    <property type="evidence" value="ECO:0007669"/>
    <property type="project" value="UniProtKB-KW"/>
</dbReference>
<evidence type="ECO:0000256" key="9">
    <source>
        <dbReference type="ARBA" id="ARBA00022837"/>
    </source>
</evidence>
<sequence length="581" mass="64381">MPTGGPISGARTSVRIVVVGDRGTGKSSLIAAAAAETFRQEVPPVLPLTRLPADYYPDNVPIVIIDTSSSLENRGRLAEELKRADAVVLTYACDQPSTLNRLSSFWLQELRRLEIKAPVIVAGCKLDRRTEEYNLSIEMVPLMQQFREIETCIECSAANMLQIQEVFYFAQKAVLHPTAPLFDQETQTLRPRCMRALKRIFVLCDHDMDGILNDDELNEFQVKCFNAPLQPAEIVGVKRVVQEKLPEGVSELGLTLTGFLFLHALFIEKGRIETTWTVLRKFGYSDELKLRDDYLLIPNKKAPDQSVELTSEAVEFLKGIFSTFDDDKDGVLRESELEDLFSTAPESPWNEAPYKDAVGRTPLRGISLSGFLSEWALMTSLDPAQSIANLIYIGYHCNAASALHITRRRLVDRKKQQTERNVFQCFVFGPKSAGKSALLMSLLGSSSEYSFKGATELLSYVARQGEESGFGMPSLLIAAKNDLGSNPAVNKDSAKICLDMGIDAPIPVSVKERDLNDVFSRIVNAAEHPHLSVPETELGRSQKRYRQLVNRALMCISVGAAATFVGLAAYRAYAARKNASS</sequence>
<dbReference type="InterPro" id="IPR001806">
    <property type="entry name" value="Small_GTPase"/>
</dbReference>
<evidence type="ECO:0000256" key="10">
    <source>
        <dbReference type="ARBA" id="ARBA00022989"/>
    </source>
</evidence>
<dbReference type="PRINTS" id="PR00449">
    <property type="entry name" value="RASTRNSFRMNG"/>
</dbReference>
<feature type="domain" description="Miro" evidence="17">
    <location>
        <begin position="11"/>
        <end position="176"/>
    </location>
</feature>
<dbReference type="InterPro" id="IPR013566">
    <property type="entry name" value="EF_hand_assoc_1"/>
</dbReference>
<evidence type="ECO:0000256" key="4">
    <source>
        <dbReference type="ARBA" id="ARBA00022723"/>
    </source>
</evidence>
<evidence type="ECO:0000256" key="13">
    <source>
        <dbReference type="ARBA" id="ARBA00023136"/>
    </source>
</evidence>
<evidence type="ECO:0000256" key="15">
    <source>
        <dbReference type="SAM" id="Phobius"/>
    </source>
</evidence>
<keyword evidence="3 15" id="KW-0812">Transmembrane</keyword>
<evidence type="ECO:0000259" key="16">
    <source>
        <dbReference type="PROSITE" id="PS50222"/>
    </source>
</evidence>
<dbReference type="Pfam" id="PF08356">
    <property type="entry name" value="EF_assoc_2"/>
    <property type="match status" value="1"/>
</dbReference>
<dbReference type="AlphaFoldDB" id="A0AAW2US19"/>
<dbReference type="GO" id="GO:0003924">
    <property type="term" value="F:GTPase activity"/>
    <property type="evidence" value="ECO:0007669"/>
    <property type="project" value="InterPro"/>
</dbReference>
<dbReference type="InterPro" id="IPR021181">
    <property type="entry name" value="Miro"/>
</dbReference>
<keyword evidence="7 14" id="KW-1000">Mitochondrion outer membrane</keyword>
<accession>A0AAW2US19</accession>
<dbReference type="InterPro" id="IPR052266">
    <property type="entry name" value="Miro-EF-hand_domain"/>
</dbReference>
<evidence type="ECO:0000256" key="2">
    <source>
        <dbReference type="ARBA" id="ARBA00007981"/>
    </source>
</evidence>
<keyword evidence="8 14" id="KW-0378">Hydrolase</keyword>
<dbReference type="SMART" id="SM00174">
    <property type="entry name" value="RHO"/>
    <property type="match status" value="1"/>
</dbReference>
<comment type="caution">
    <text evidence="18">The sequence shown here is derived from an EMBL/GenBank/DDBJ whole genome shotgun (WGS) entry which is preliminary data.</text>
</comment>
<dbReference type="Gene3D" id="1.10.238.10">
    <property type="entry name" value="EF-hand"/>
    <property type="match status" value="2"/>
</dbReference>
<proteinExistence type="inferred from homology"/>
<feature type="transmembrane region" description="Helical" evidence="15">
    <location>
        <begin position="548"/>
        <end position="570"/>
    </location>
</feature>
<dbReference type="FunFam" id="1.10.238.10:FF:000011">
    <property type="entry name" value="Mitochondrial Rho GTPase"/>
    <property type="match status" value="1"/>
</dbReference>
<evidence type="ECO:0000256" key="11">
    <source>
        <dbReference type="ARBA" id="ARBA00023128"/>
    </source>
</evidence>
<keyword evidence="5" id="KW-0677">Repeat</keyword>
<dbReference type="PROSITE" id="PS50222">
    <property type="entry name" value="EF_HAND_2"/>
    <property type="match status" value="1"/>
</dbReference>
<dbReference type="PIRSF" id="PIRSF037488">
    <property type="entry name" value="Mt_Rho_GTPase"/>
    <property type="match status" value="1"/>
</dbReference>
<organism evidence="18">
    <name type="scientific">Sesamum radiatum</name>
    <name type="common">Black benniseed</name>
    <dbReference type="NCBI Taxonomy" id="300843"/>
    <lineage>
        <taxon>Eukaryota</taxon>
        <taxon>Viridiplantae</taxon>
        <taxon>Streptophyta</taxon>
        <taxon>Embryophyta</taxon>
        <taxon>Tracheophyta</taxon>
        <taxon>Spermatophyta</taxon>
        <taxon>Magnoliopsida</taxon>
        <taxon>eudicotyledons</taxon>
        <taxon>Gunneridae</taxon>
        <taxon>Pentapetalae</taxon>
        <taxon>asterids</taxon>
        <taxon>lamiids</taxon>
        <taxon>Lamiales</taxon>
        <taxon>Pedaliaceae</taxon>
        <taxon>Sesamum</taxon>
    </lineage>
</organism>
<dbReference type="InterPro" id="IPR020860">
    <property type="entry name" value="MIRO_dom"/>
</dbReference>
<evidence type="ECO:0000256" key="14">
    <source>
        <dbReference type="PIRNR" id="PIRNR037488"/>
    </source>
</evidence>
<dbReference type="FunFam" id="3.40.50.300:FF:000935">
    <property type="entry name" value="Mitochondrial Rho GTPase"/>
    <property type="match status" value="1"/>
</dbReference>
<keyword evidence="13 14" id="KW-0472">Membrane</keyword>
<dbReference type="SUPFAM" id="SSF52540">
    <property type="entry name" value="P-loop containing nucleoside triphosphate hydrolases"/>
    <property type="match status" value="2"/>
</dbReference>
<comment type="subcellular location">
    <subcellularLocation>
        <location evidence="1 14">Mitochondrion outer membrane</location>
        <topology evidence="1 14">Single-pass type IV membrane protein</topology>
    </subcellularLocation>
</comment>
<keyword evidence="9 14" id="KW-0106">Calcium</keyword>
<reference evidence="18" key="2">
    <citation type="journal article" date="2024" name="Plant">
        <title>Genomic evolution and insights into agronomic trait innovations of Sesamum species.</title>
        <authorList>
            <person name="Miao H."/>
            <person name="Wang L."/>
            <person name="Qu L."/>
            <person name="Liu H."/>
            <person name="Sun Y."/>
            <person name="Le M."/>
            <person name="Wang Q."/>
            <person name="Wei S."/>
            <person name="Zheng Y."/>
            <person name="Lin W."/>
            <person name="Duan Y."/>
            <person name="Cao H."/>
            <person name="Xiong S."/>
            <person name="Wang X."/>
            <person name="Wei L."/>
            <person name="Li C."/>
            <person name="Ma Q."/>
            <person name="Ju M."/>
            <person name="Zhao R."/>
            <person name="Li G."/>
            <person name="Mu C."/>
            <person name="Tian Q."/>
            <person name="Mei H."/>
            <person name="Zhang T."/>
            <person name="Gao T."/>
            <person name="Zhang H."/>
        </authorList>
    </citation>
    <scope>NUCLEOTIDE SEQUENCE</scope>
    <source>
        <strain evidence="18">G02</strain>
    </source>
</reference>
<keyword evidence="11 14" id="KW-0496">Mitochondrion</keyword>